<sequence>MSIELMKEDGYDIQIERAENRINILLVENEAFDGRMIVKACEREEFLTPWVRKLIGQKKEAGLKGTTHLARLLNRSIAFEKGKNEKGFISPESLNSEIIKLRKEMLKERKEDGKKKIPG</sequence>
<protein>
    <submittedName>
        <fullName evidence="1">Uncharacterized protein</fullName>
    </submittedName>
</protein>
<dbReference type="OrthoDB" id="1047270at2"/>
<evidence type="ECO:0000313" key="1">
    <source>
        <dbReference type="EMBL" id="RGX70623.1"/>
    </source>
</evidence>
<name>A0A413GHL3_9BACE</name>
<dbReference type="EMBL" id="QSCF01000104">
    <property type="protein sequence ID" value="RGX70623.1"/>
    <property type="molecule type" value="Genomic_DNA"/>
</dbReference>
<gene>
    <name evidence="1" type="ORF">DXA68_24255</name>
</gene>
<organism evidence="1 2">
    <name type="scientific">Bacteroides stercorirosoris</name>
    <dbReference type="NCBI Taxonomy" id="871324"/>
    <lineage>
        <taxon>Bacteria</taxon>
        <taxon>Pseudomonadati</taxon>
        <taxon>Bacteroidota</taxon>
        <taxon>Bacteroidia</taxon>
        <taxon>Bacteroidales</taxon>
        <taxon>Bacteroidaceae</taxon>
        <taxon>Bacteroides</taxon>
    </lineage>
</organism>
<dbReference type="RefSeq" id="WP_117988889.1">
    <property type="nucleotide sequence ID" value="NZ_CABMFG010000104.1"/>
</dbReference>
<dbReference type="Proteomes" id="UP000286075">
    <property type="component" value="Unassembled WGS sequence"/>
</dbReference>
<accession>A0A413GHL3</accession>
<comment type="caution">
    <text evidence="1">The sequence shown here is derived from an EMBL/GenBank/DDBJ whole genome shotgun (WGS) entry which is preliminary data.</text>
</comment>
<dbReference type="AlphaFoldDB" id="A0A413GHL3"/>
<proteinExistence type="predicted"/>
<evidence type="ECO:0000313" key="2">
    <source>
        <dbReference type="Proteomes" id="UP000286075"/>
    </source>
</evidence>
<reference evidence="1 2" key="1">
    <citation type="submission" date="2018-08" db="EMBL/GenBank/DDBJ databases">
        <title>A genome reference for cultivated species of the human gut microbiota.</title>
        <authorList>
            <person name="Zou Y."/>
            <person name="Xue W."/>
            <person name="Luo G."/>
        </authorList>
    </citation>
    <scope>NUCLEOTIDE SEQUENCE [LARGE SCALE GENOMIC DNA]</scope>
    <source>
        <strain evidence="1 2">OF03-9BH</strain>
    </source>
</reference>